<proteinExistence type="predicted"/>
<dbReference type="PaxDb" id="39947-A0A0P0W9Q7"/>
<dbReference type="InParanoid" id="A0A0P0W9Q7"/>
<gene>
    <name evidence="1" type="ordered locus">Os04g0382550</name>
    <name evidence="1" type="ORF">OSNPB_040382550</name>
</gene>
<sequence length="85" mass="9753">MLFNLLCIYGDPTHHSSSRIWQEISSFVNQSNHRATICMGDLNDIMNPWEKYGNALPDLNRISMFCNHLRNVGLMDMGYNGPAYT</sequence>
<keyword evidence="2" id="KW-1185">Reference proteome</keyword>
<evidence type="ECO:0000313" key="2">
    <source>
        <dbReference type="Proteomes" id="UP000059680"/>
    </source>
</evidence>
<dbReference type="EMBL" id="AP014960">
    <property type="protein sequence ID" value="BAS88904.1"/>
    <property type="molecule type" value="Genomic_DNA"/>
</dbReference>
<dbReference type="Gene3D" id="3.60.10.10">
    <property type="entry name" value="Endonuclease/exonuclease/phosphatase"/>
    <property type="match status" value="1"/>
</dbReference>
<accession>A0A0P0W9Q7</accession>
<reference evidence="1 2" key="3">
    <citation type="journal article" date="2013" name="Rice">
        <title>Improvement of the Oryza sativa Nipponbare reference genome using next generation sequence and optical map data.</title>
        <authorList>
            <person name="Kawahara Y."/>
            <person name="de la Bastide M."/>
            <person name="Hamilton J.P."/>
            <person name="Kanamori H."/>
            <person name="McCombie W.R."/>
            <person name="Ouyang S."/>
            <person name="Schwartz D.C."/>
            <person name="Tanaka T."/>
            <person name="Wu J."/>
            <person name="Zhou S."/>
            <person name="Childs K.L."/>
            <person name="Davidson R.M."/>
            <person name="Lin H."/>
            <person name="Quesada-Ocampo L."/>
            <person name="Vaillancourt B."/>
            <person name="Sakai H."/>
            <person name="Lee S.S."/>
            <person name="Kim J."/>
            <person name="Numa H."/>
            <person name="Itoh T."/>
            <person name="Buell C.R."/>
            <person name="Matsumoto T."/>
        </authorList>
    </citation>
    <scope>NUCLEOTIDE SEQUENCE [LARGE SCALE GENOMIC DNA]</scope>
    <source>
        <strain evidence="2">cv. Nipponbare</strain>
    </source>
</reference>
<reference evidence="2" key="1">
    <citation type="journal article" date="2005" name="Nature">
        <title>The map-based sequence of the rice genome.</title>
        <authorList>
            <consortium name="International rice genome sequencing project (IRGSP)"/>
            <person name="Matsumoto T."/>
            <person name="Wu J."/>
            <person name="Kanamori H."/>
            <person name="Katayose Y."/>
            <person name="Fujisawa M."/>
            <person name="Namiki N."/>
            <person name="Mizuno H."/>
            <person name="Yamamoto K."/>
            <person name="Antonio B.A."/>
            <person name="Baba T."/>
            <person name="Sakata K."/>
            <person name="Nagamura Y."/>
            <person name="Aoki H."/>
            <person name="Arikawa K."/>
            <person name="Arita K."/>
            <person name="Bito T."/>
            <person name="Chiden Y."/>
            <person name="Fujitsuka N."/>
            <person name="Fukunaka R."/>
            <person name="Hamada M."/>
            <person name="Harada C."/>
            <person name="Hayashi A."/>
            <person name="Hijishita S."/>
            <person name="Honda M."/>
            <person name="Hosokawa S."/>
            <person name="Ichikawa Y."/>
            <person name="Idonuma A."/>
            <person name="Iijima M."/>
            <person name="Ikeda M."/>
            <person name="Ikeno M."/>
            <person name="Ito K."/>
            <person name="Ito S."/>
            <person name="Ito T."/>
            <person name="Ito Y."/>
            <person name="Ito Y."/>
            <person name="Iwabuchi A."/>
            <person name="Kamiya K."/>
            <person name="Karasawa W."/>
            <person name="Kurita K."/>
            <person name="Katagiri S."/>
            <person name="Kikuta A."/>
            <person name="Kobayashi H."/>
            <person name="Kobayashi N."/>
            <person name="Machita K."/>
            <person name="Maehara T."/>
            <person name="Masukawa M."/>
            <person name="Mizubayashi T."/>
            <person name="Mukai Y."/>
            <person name="Nagasaki H."/>
            <person name="Nagata Y."/>
            <person name="Naito S."/>
            <person name="Nakashima M."/>
            <person name="Nakama Y."/>
            <person name="Nakamichi Y."/>
            <person name="Nakamura M."/>
            <person name="Meguro A."/>
            <person name="Negishi M."/>
            <person name="Ohta I."/>
            <person name="Ohta T."/>
            <person name="Okamoto M."/>
            <person name="Ono N."/>
            <person name="Saji S."/>
            <person name="Sakaguchi M."/>
            <person name="Sakai K."/>
            <person name="Shibata M."/>
            <person name="Shimokawa T."/>
            <person name="Song J."/>
            <person name="Takazaki Y."/>
            <person name="Terasawa K."/>
            <person name="Tsugane M."/>
            <person name="Tsuji K."/>
            <person name="Ueda S."/>
            <person name="Waki K."/>
            <person name="Yamagata H."/>
            <person name="Yamamoto M."/>
            <person name="Yamamoto S."/>
            <person name="Yamane H."/>
            <person name="Yoshiki S."/>
            <person name="Yoshihara R."/>
            <person name="Yukawa K."/>
            <person name="Zhong H."/>
            <person name="Yano M."/>
            <person name="Yuan Q."/>
            <person name="Ouyang S."/>
            <person name="Liu J."/>
            <person name="Jones K.M."/>
            <person name="Gansberger K."/>
            <person name="Moffat K."/>
            <person name="Hill J."/>
            <person name="Bera J."/>
            <person name="Fadrosh D."/>
            <person name="Jin S."/>
            <person name="Johri S."/>
            <person name="Kim M."/>
            <person name="Overton L."/>
            <person name="Reardon M."/>
            <person name="Tsitrin T."/>
            <person name="Vuong H."/>
            <person name="Weaver B."/>
            <person name="Ciecko A."/>
            <person name="Tallon L."/>
            <person name="Jackson J."/>
            <person name="Pai G."/>
            <person name="Aken S.V."/>
            <person name="Utterback T."/>
            <person name="Reidmuller S."/>
            <person name="Feldblyum T."/>
            <person name="Hsiao J."/>
            <person name="Zismann V."/>
            <person name="Iobst S."/>
            <person name="de Vazeille A.R."/>
            <person name="Buell C.R."/>
            <person name="Ying K."/>
            <person name="Li Y."/>
            <person name="Lu T."/>
            <person name="Huang Y."/>
            <person name="Zhao Q."/>
            <person name="Feng Q."/>
            <person name="Zhang L."/>
            <person name="Zhu J."/>
            <person name="Weng Q."/>
            <person name="Mu J."/>
            <person name="Lu Y."/>
            <person name="Fan D."/>
            <person name="Liu Y."/>
            <person name="Guan J."/>
            <person name="Zhang Y."/>
            <person name="Yu S."/>
            <person name="Liu X."/>
            <person name="Zhang Y."/>
            <person name="Hong G."/>
            <person name="Han B."/>
            <person name="Choisne N."/>
            <person name="Demange N."/>
            <person name="Orjeda G."/>
            <person name="Samain S."/>
            <person name="Cattolico L."/>
            <person name="Pelletier E."/>
            <person name="Couloux A."/>
            <person name="Segurens B."/>
            <person name="Wincker P."/>
            <person name="D'Hont A."/>
            <person name="Scarpelli C."/>
            <person name="Weissenbach J."/>
            <person name="Salanoubat M."/>
            <person name="Quetier F."/>
            <person name="Yu Y."/>
            <person name="Kim H.R."/>
            <person name="Rambo T."/>
            <person name="Currie J."/>
            <person name="Collura K."/>
            <person name="Luo M."/>
            <person name="Yang T."/>
            <person name="Ammiraju J.S.S."/>
            <person name="Engler F."/>
            <person name="Soderlund C."/>
            <person name="Wing R.A."/>
            <person name="Palmer L.E."/>
            <person name="de la Bastide M."/>
            <person name="Spiegel L."/>
            <person name="Nascimento L."/>
            <person name="Zutavern T."/>
            <person name="O'Shaughnessy A."/>
            <person name="Dike S."/>
            <person name="Dedhia N."/>
            <person name="Preston R."/>
            <person name="Balija V."/>
            <person name="McCombie W.R."/>
            <person name="Chow T."/>
            <person name="Chen H."/>
            <person name="Chung M."/>
            <person name="Chen C."/>
            <person name="Shaw J."/>
            <person name="Wu H."/>
            <person name="Hsiao K."/>
            <person name="Chao Y."/>
            <person name="Chu M."/>
            <person name="Cheng C."/>
            <person name="Hour A."/>
            <person name="Lee P."/>
            <person name="Lin S."/>
            <person name="Lin Y."/>
            <person name="Liou J."/>
            <person name="Liu S."/>
            <person name="Hsing Y."/>
            <person name="Raghuvanshi S."/>
            <person name="Mohanty A."/>
            <person name="Bharti A.K."/>
            <person name="Gaur A."/>
            <person name="Gupta V."/>
            <person name="Kumar D."/>
            <person name="Ravi V."/>
            <person name="Vij S."/>
            <person name="Kapur A."/>
            <person name="Khurana P."/>
            <person name="Khurana P."/>
            <person name="Khurana J.P."/>
            <person name="Tyagi A.K."/>
            <person name="Gaikwad K."/>
            <person name="Singh A."/>
            <person name="Dalal V."/>
            <person name="Srivastava S."/>
            <person name="Dixit A."/>
            <person name="Pal A.K."/>
            <person name="Ghazi I.A."/>
            <person name="Yadav M."/>
            <person name="Pandit A."/>
            <person name="Bhargava A."/>
            <person name="Sureshbabu K."/>
            <person name="Batra K."/>
            <person name="Sharma T.R."/>
            <person name="Mohapatra T."/>
            <person name="Singh N.K."/>
            <person name="Messing J."/>
            <person name="Nelson A.B."/>
            <person name="Fuks G."/>
            <person name="Kavchok S."/>
            <person name="Keizer G."/>
            <person name="Linton E."/>
            <person name="Llaca V."/>
            <person name="Song R."/>
            <person name="Tanyolac B."/>
            <person name="Young S."/>
            <person name="Ho-Il K."/>
            <person name="Hahn J.H."/>
            <person name="Sangsakoo G."/>
            <person name="Vanavichit A."/>
            <person name="de Mattos Luiz.A.T."/>
            <person name="Zimmer P.D."/>
            <person name="Malone G."/>
            <person name="Dellagostin O."/>
            <person name="de Oliveira A.C."/>
            <person name="Bevan M."/>
            <person name="Bancroft I."/>
            <person name="Minx P."/>
            <person name="Cordum H."/>
            <person name="Wilson R."/>
            <person name="Cheng Z."/>
            <person name="Jin W."/>
            <person name="Jiang J."/>
            <person name="Leong S.A."/>
            <person name="Iwama H."/>
            <person name="Gojobori T."/>
            <person name="Itoh T."/>
            <person name="Niimura Y."/>
            <person name="Fujii Y."/>
            <person name="Habara T."/>
            <person name="Sakai H."/>
            <person name="Sato Y."/>
            <person name="Wilson G."/>
            <person name="Kumar K."/>
            <person name="McCouch S."/>
            <person name="Juretic N."/>
            <person name="Hoen D."/>
            <person name="Wright S."/>
            <person name="Bruskiewich R."/>
            <person name="Bureau T."/>
            <person name="Miyao A."/>
            <person name="Hirochika H."/>
            <person name="Nishikawa T."/>
            <person name="Kadowaki K."/>
            <person name="Sugiura M."/>
            <person name="Burr B."/>
            <person name="Sasaki T."/>
        </authorList>
    </citation>
    <scope>NUCLEOTIDE SEQUENCE [LARGE SCALE GENOMIC DNA]</scope>
    <source>
        <strain evidence="2">cv. Nipponbare</strain>
    </source>
</reference>
<reference evidence="1 2" key="2">
    <citation type="journal article" date="2013" name="Plant Cell Physiol.">
        <title>Rice Annotation Project Database (RAP-DB): an integrative and interactive database for rice genomics.</title>
        <authorList>
            <person name="Sakai H."/>
            <person name="Lee S.S."/>
            <person name="Tanaka T."/>
            <person name="Numa H."/>
            <person name="Kim J."/>
            <person name="Kawahara Y."/>
            <person name="Wakimoto H."/>
            <person name="Yang C.C."/>
            <person name="Iwamoto M."/>
            <person name="Abe T."/>
            <person name="Yamada Y."/>
            <person name="Muto A."/>
            <person name="Inokuchi H."/>
            <person name="Ikemura T."/>
            <person name="Matsumoto T."/>
            <person name="Sasaki T."/>
            <person name="Itoh T."/>
        </authorList>
    </citation>
    <scope>NUCLEOTIDE SEQUENCE [LARGE SCALE GENOMIC DNA]</scope>
    <source>
        <strain evidence="2">cv. Nipponbare</strain>
    </source>
</reference>
<protein>
    <submittedName>
        <fullName evidence="1">Os04g0382550 protein</fullName>
    </submittedName>
</protein>
<dbReference type="Gramene" id="Os04t0382550-00">
    <property type="protein sequence ID" value="Os04t0382550-00"/>
    <property type="gene ID" value="Os04g0382550"/>
</dbReference>
<dbReference type="SUPFAM" id="SSF56219">
    <property type="entry name" value="DNase I-like"/>
    <property type="match status" value="1"/>
</dbReference>
<evidence type="ECO:0000313" key="1">
    <source>
        <dbReference type="EMBL" id="BAS88904.1"/>
    </source>
</evidence>
<organism evidence="1 2">
    <name type="scientific">Oryza sativa subsp. japonica</name>
    <name type="common">Rice</name>
    <dbReference type="NCBI Taxonomy" id="39947"/>
    <lineage>
        <taxon>Eukaryota</taxon>
        <taxon>Viridiplantae</taxon>
        <taxon>Streptophyta</taxon>
        <taxon>Embryophyta</taxon>
        <taxon>Tracheophyta</taxon>
        <taxon>Spermatophyta</taxon>
        <taxon>Magnoliopsida</taxon>
        <taxon>Liliopsida</taxon>
        <taxon>Poales</taxon>
        <taxon>Poaceae</taxon>
        <taxon>BOP clade</taxon>
        <taxon>Oryzoideae</taxon>
        <taxon>Oryzeae</taxon>
        <taxon>Oryzinae</taxon>
        <taxon>Oryza</taxon>
        <taxon>Oryza sativa</taxon>
    </lineage>
</organism>
<dbReference type="Proteomes" id="UP000059680">
    <property type="component" value="Chromosome 4"/>
</dbReference>
<dbReference type="AlphaFoldDB" id="A0A0P0W9Q7"/>
<name>A0A0P0W9Q7_ORYSJ</name>
<dbReference type="FunCoup" id="A0A0P0W9Q7">
    <property type="interactions" value="1"/>
</dbReference>
<dbReference type="InterPro" id="IPR036691">
    <property type="entry name" value="Endo/exonu/phosph_ase_sf"/>
</dbReference>